<dbReference type="EMBL" id="SLUN01000045">
    <property type="protein sequence ID" value="TCL57727.1"/>
    <property type="molecule type" value="Genomic_DNA"/>
</dbReference>
<keyword evidence="7 9" id="KW-0811">Translocation</keyword>
<dbReference type="InterPro" id="IPR006312">
    <property type="entry name" value="TatA/E"/>
</dbReference>
<comment type="similarity">
    <text evidence="9">Belongs to the TatA/E family.</text>
</comment>
<gene>
    <name evidence="9" type="primary">tatA</name>
    <name evidence="11" type="ORF">EDC14_104531</name>
</gene>
<keyword evidence="3 9" id="KW-1003">Cell membrane</keyword>
<evidence type="ECO:0000256" key="1">
    <source>
        <dbReference type="ARBA" id="ARBA00004162"/>
    </source>
</evidence>
<reference evidence="11 12" key="1">
    <citation type="submission" date="2019-03" db="EMBL/GenBank/DDBJ databases">
        <title>Genomic Encyclopedia of Type Strains, Phase IV (KMG-IV): sequencing the most valuable type-strain genomes for metagenomic binning, comparative biology and taxonomic classification.</title>
        <authorList>
            <person name="Goeker M."/>
        </authorList>
    </citation>
    <scope>NUCLEOTIDE SEQUENCE [LARGE SCALE GENOMIC DNA]</scope>
    <source>
        <strain evidence="11 12">LX-B</strain>
    </source>
</reference>
<dbReference type="OrthoDB" id="9800908at2"/>
<feature type="domain" description="DZANK-type" evidence="10">
    <location>
        <begin position="84"/>
        <end position="129"/>
    </location>
</feature>
<comment type="subunit">
    <text evidence="9">Forms a complex with TatC.</text>
</comment>
<dbReference type="HAMAP" id="MF_00236">
    <property type="entry name" value="TatA_E"/>
    <property type="match status" value="1"/>
</dbReference>
<dbReference type="Proteomes" id="UP000295008">
    <property type="component" value="Unassembled WGS sequence"/>
</dbReference>
<evidence type="ECO:0000313" key="12">
    <source>
        <dbReference type="Proteomes" id="UP000295008"/>
    </source>
</evidence>
<keyword evidence="5 9" id="KW-0653">Protein transport</keyword>
<dbReference type="InterPro" id="IPR025874">
    <property type="entry name" value="DZR"/>
</dbReference>
<comment type="function">
    <text evidence="9">Part of the twin-arginine translocation (Tat) system that transports large folded proteins containing a characteristic twin-arginine motif in their signal peptide across membranes. TatA could form the protein-conducting channel of the Tat system.</text>
</comment>
<sequence length="133" mass="14122">MFGLGGQELLLILVIVLIFFGAEKIPQLAKALGKGMGEFRKAQNDLKQEINSAGEILANGAAAEPASARTDADTPAETAATVICPACQGRNLAGARYCSQCGKLLGDSPKCSVCQRPWQPEEKFCPKCGERRP</sequence>
<dbReference type="GO" id="GO:0033281">
    <property type="term" value="C:TAT protein transport complex"/>
    <property type="evidence" value="ECO:0007669"/>
    <property type="project" value="UniProtKB-UniRule"/>
</dbReference>
<dbReference type="PANTHER" id="PTHR42982">
    <property type="entry name" value="SEC-INDEPENDENT PROTEIN TRANSLOCASE PROTEIN TATA"/>
    <property type="match status" value="1"/>
</dbReference>
<evidence type="ECO:0000259" key="10">
    <source>
        <dbReference type="Pfam" id="PF12773"/>
    </source>
</evidence>
<evidence type="ECO:0000256" key="6">
    <source>
        <dbReference type="ARBA" id="ARBA00022989"/>
    </source>
</evidence>
<keyword evidence="4 9" id="KW-0812">Transmembrane</keyword>
<keyword evidence="8 9" id="KW-0472">Membrane</keyword>
<dbReference type="PANTHER" id="PTHR42982:SF1">
    <property type="entry name" value="SEC-INDEPENDENT PROTEIN TRANSLOCASE PROTEIN TATA"/>
    <property type="match status" value="1"/>
</dbReference>
<keyword evidence="12" id="KW-1185">Reference proteome</keyword>
<evidence type="ECO:0000256" key="4">
    <source>
        <dbReference type="ARBA" id="ARBA00022692"/>
    </source>
</evidence>
<evidence type="ECO:0000256" key="3">
    <source>
        <dbReference type="ARBA" id="ARBA00022475"/>
    </source>
</evidence>
<dbReference type="Pfam" id="PF02416">
    <property type="entry name" value="TatA_B_E"/>
    <property type="match status" value="1"/>
</dbReference>
<proteinExistence type="inferred from homology"/>
<evidence type="ECO:0000256" key="2">
    <source>
        <dbReference type="ARBA" id="ARBA00022448"/>
    </source>
</evidence>
<name>A0A4R1QVT9_HYDET</name>
<dbReference type="PRINTS" id="PR01506">
    <property type="entry name" value="TATBPROTEIN"/>
</dbReference>
<evidence type="ECO:0000256" key="8">
    <source>
        <dbReference type="ARBA" id="ARBA00023136"/>
    </source>
</evidence>
<dbReference type="InterPro" id="IPR003369">
    <property type="entry name" value="TatA/B/E"/>
</dbReference>
<organism evidence="11 12">
    <name type="scientific">Hydrogenispora ethanolica</name>
    <dbReference type="NCBI Taxonomy" id="1082276"/>
    <lineage>
        <taxon>Bacteria</taxon>
        <taxon>Bacillati</taxon>
        <taxon>Bacillota</taxon>
        <taxon>Hydrogenispora</taxon>
    </lineage>
</organism>
<comment type="subcellular location">
    <subcellularLocation>
        <location evidence="1 9">Cell membrane</location>
        <topology evidence="1 9">Single-pass membrane protein</topology>
    </subcellularLocation>
</comment>
<dbReference type="NCBIfam" id="TIGR01411">
    <property type="entry name" value="tatAE"/>
    <property type="match status" value="1"/>
</dbReference>
<protein>
    <recommendedName>
        <fullName evidence="9">Sec-independent protein translocase protein TatA</fullName>
    </recommendedName>
</protein>
<accession>A0A4R1QVT9</accession>
<evidence type="ECO:0000256" key="7">
    <source>
        <dbReference type="ARBA" id="ARBA00023010"/>
    </source>
</evidence>
<dbReference type="GO" id="GO:0008320">
    <property type="term" value="F:protein transmembrane transporter activity"/>
    <property type="evidence" value="ECO:0007669"/>
    <property type="project" value="UniProtKB-UniRule"/>
</dbReference>
<evidence type="ECO:0000256" key="9">
    <source>
        <dbReference type="HAMAP-Rule" id="MF_00236"/>
    </source>
</evidence>
<evidence type="ECO:0000313" key="11">
    <source>
        <dbReference type="EMBL" id="TCL57727.1"/>
    </source>
</evidence>
<evidence type="ECO:0000256" key="5">
    <source>
        <dbReference type="ARBA" id="ARBA00022927"/>
    </source>
</evidence>
<dbReference type="AlphaFoldDB" id="A0A4R1QVT9"/>
<dbReference type="GO" id="GO:0043953">
    <property type="term" value="P:protein transport by the Tat complex"/>
    <property type="evidence" value="ECO:0007669"/>
    <property type="project" value="UniProtKB-UniRule"/>
</dbReference>
<comment type="caution">
    <text evidence="11">The sequence shown here is derived from an EMBL/GenBank/DDBJ whole genome shotgun (WGS) entry which is preliminary data.</text>
</comment>
<keyword evidence="2 9" id="KW-0813">Transport</keyword>
<dbReference type="Gene3D" id="1.20.5.3310">
    <property type="match status" value="1"/>
</dbReference>
<dbReference type="Pfam" id="PF12773">
    <property type="entry name" value="DZR"/>
    <property type="match status" value="1"/>
</dbReference>
<keyword evidence="6 9" id="KW-1133">Transmembrane helix</keyword>